<gene>
    <name evidence="1" type="ORF">DSCW_04130</name>
</gene>
<evidence type="ECO:0008006" key="3">
    <source>
        <dbReference type="Google" id="ProtNLM"/>
    </source>
</evidence>
<accession>A0A5K7YUN1</accession>
<dbReference type="OrthoDB" id="5518142at2"/>
<organism evidence="1 2">
    <name type="scientific">Desulfosarcina widdelii</name>
    <dbReference type="NCBI Taxonomy" id="947919"/>
    <lineage>
        <taxon>Bacteria</taxon>
        <taxon>Pseudomonadati</taxon>
        <taxon>Thermodesulfobacteriota</taxon>
        <taxon>Desulfobacteria</taxon>
        <taxon>Desulfobacterales</taxon>
        <taxon>Desulfosarcinaceae</taxon>
        <taxon>Desulfosarcina</taxon>
    </lineage>
</organism>
<evidence type="ECO:0000313" key="2">
    <source>
        <dbReference type="Proteomes" id="UP000427769"/>
    </source>
</evidence>
<dbReference type="KEGG" id="dwd:DSCW_04130"/>
<dbReference type="EMBL" id="AP021875">
    <property type="protein sequence ID" value="BBO72996.1"/>
    <property type="molecule type" value="Genomic_DNA"/>
</dbReference>
<reference evidence="1 2" key="1">
    <citation type="submission" date="2019-11" db="EMBL/GenBank/DDBJ databases">
        <title>Comparative genomics of hydrocarbon-degrading Desulfosarcina strains.</title>
        <authorList>
            <person name="Watanabe M."/>
            <person name="Kojima H."/>
            <person name="Fukui M."/>
        </authorList>
    </citation>
    <scope>NUCLEOTIDE SEQUENCE [LARGE SCALE GENOMIC DNA]</scope>
    <source>
        <strain evidence="1 2">PP31</strain>
    </source>
</reference>
<dbReference type="GO" id="GO:0006355">
    <property type="term" value="P:regulation of DNA-templated transcription"/>
    <property type="evidence" value="ECO:0007669"/>
    <property type="project" value="InterPro"/>
</dbReference>
<dbReference type="InterPro" id="IPR013321">
    <property type="entry name" value="Arc_rbn_hlx_hlx"/>
</dbReference>
<dbReference type="RefSeq" id="WP_155302146.1">
    <property type="nucleotide sequence ID" value="NZ_AP021875.1"/>
</dbReference>
<dbReference type="AlphaFoldDB" id="A0A5K7YUN1"/>
<keyword evidence="2" id="KW-1185">Reference proteome</keyword>
<protein>
    <recommendedName>
        <fullName evidence="3">Ribbon-helix-helix protein CopG domain-containing protein</fullName>
    </recommendedName>
</protein>
<proteinExistence type="predicted"/>
<name>A0A5K7YUN1_9BACT</name>
<evidence type="ECO:0000313" key="1">
    <source>
        <dbReference type="EMBL" id="BBO72996.1"/>
    </source>
</evidence>
<dbReference type="Proteomes" id="UP000427769">
    <property type="component" value="Chromosome"/>
</dbReference>
<dbReference type="SUPFAM" id="SSF47598">
    <property type="entry name" value="Ribbon-helix-helix"/>
    <property type="match status" value="1"/>
</dbReference>
<dbReference type="InterPro" id="IPR010985">
    <property type="entry name" value="Ribbon_hlx_hlx"/>
</dbReference>
<dbReference type="Gene3D" id="1.10.1220.10">
    <property type="entry name" value="Met repressor-like"/>
    <property type="match status" value="1"/>
</dbReference>
<sequence length="84" mass="9513">MHTQKVAITVPKNILVMVDKISRARGISRSKLISSILKQKIAEEKADYLKSAYDIVFDDDSIKEEQRSTALWFEKAGSNGGQEW</sequence>